<dbReference type="EMBL" id="QRAP01000003">
    <property type="protein sequence ID" value="RDK92730.1"/>
    <property type="molecule type" value="Genomic_DNA"/>
</dbReference>
<comment type="caution">
    <text evidence="8">The sequence shown here is derived from an EMBL/GenBank/DDBJ whole genome shotgun (WGS) entry which is preliminary data.</text>
</comment>
<dbReference type="SUPFAM" id="SSF51569">
    <property type="entry name" value="Aldolase"/>
    <property type="match status" value="1"/>
</dbReference>
<organism evidence="8 9">
    <name type="scientific">Enterobacillus tribolii</name>
    <dbReference type="NCBI Taxonomy" id="1487935"/>
    <lineage>
        <taxon>Bacteria</taxon>
        <taxon>Pseudomonadati</taxon>
        <taxon>Pseudomonadota</taxon>
        <taxon>Gammaproteobacteria</taxon>
        <taxon>Enterobacterales</taxon>
        <taxon>Hafniaceae</taxon>
        <taxon>Enterobacillus</taxon>
    </lineage>
</organism>
<protein>
    <submittedName>
        <fullName evidence="8">N-acetylneuraminate lyase/4-hydroxy-tetrahydrodipicolinate synthase/4-hydroxy-2-oxoglutarate aldolase</fullName>
    </submittedName>
</protein>
<dbReference type="InterPro" id="IPR020625">
    <property type="entry name" value="Schiff_base-form_aldolases_AS"/>
</dbReference>
<evidence type="ECO:0000313" key="8">
    <source>
        <dbReference type="EMBL" id="RDK92730.1"/>
    </source>
</evidence>
<evidence type="ECO:0000256" key="1">
    <source>
        <dbReference type="ARBA" id="ARBA00007592"/>
    </source>
</evidence>
<reference evidence="8 9" key="1">
    <citation type="submission" date="2018-07" db="EMBL/GenBank/DDBJ databases">
        <title>Genomic Encyclopedia of Type Strains, Phase IV (KMG-IV): sequencing the most valuable type-strain genomes for metagenomic binning, comparative biology and taxonomic classification.</title>
        <authorList>
            <person name="Goeker M."/>
        </authorList>
    </citation>
    <scope>NUCLEOTIDE SEQUENCE [LARGE SCALE GENOMIC DNA]</scope>
    <source>
        <strain evidence="8 9">DSM 103736</strain>
    </source>
</reference>
<evidence type="ECO:0000256" key="4">
    <source>
        <dbReference type="PIRNR" id="PIRNR001365"/>
    </source>
</evidence>
<feature type="binding site" evidence="6">
    <location>
        <position position="206"/>
    </location>
    <ligand>
        <name>pyruvate</name>
        <dbReference type="ChEBI" id="CHEBI:15361"/>
    </ligand>
</feature>
<feature type="transmembrane region" description="Helical" evidence="7">
    <location>
        <begin position="193"/>
        <end position="213"/>
    </location>
</feature>
<dbReference type="Proteomes" id="UP000254848">
    <property type="component" value="Unassembled WGS sequence"/>
</dbReference>
<dbReference type="PRINTS" id="PR00146">
    <property type="entry name" value="DHPICSNTHASE"/>
</dbReference>
<dbReference type="PROSITE" id="PS00666">
    <property type="entry name" value="DHDPS_2"/>
    <property type="match status" value="1"/>
</dbReference>
<evidence type="ECO:0000256" key="2">
    <source>
        <dbReference type="ARBA" id="ARBA00023239"/>
    </source>
</evidence>
<evidence type="ECO:0000256" key="5">
    <source>
        <dbReference type="PIRSR" id="PIRSR001365-1"/>
    </source>
</evidence>
<dbReference type="PANTHER" id="PTHR12128">
    <property type="entry name" value="DIHYDRODIPICOLINATE SYNTHASE"/>
    <property type="match status" value="1"/>
</dbReference>
<dbReference type="RefSeq" id="WP_115457925.1">
    <property type="nucleotide sequence ID" value="NZ_QRAP01000003.1"/>
</dbReference>
<keyword evidence="7" id="KW-0472">Membrane</keyword>
<dbReference type="OrthoDB" id="199953at2"/>
<keyword evidence="7" id="KW-1133">Transmembrane helix</keyword>
<sequence>MQRPSGVISAMLTPWKEGAPDTAVLKSIVDFQIDGGLTALFPVSSVGEAGYMTLDQKCRVIETVTAQAAGRVPVWAGIPATTPQESIELAVCARRAGAAGVVLMPASFYHYEPERHLVYFRQIADAAELPLCLYNIPFFADPLSAEMVAELAAHPNIVGIKDSGGEAVMLMKMLALCPRADADFRVMTGREEFFYAALCAGAAGSVTGTAGVLPEVMRRIYDLFRGQKREEALALQLAAMPAMMMMSALPFPLGYKLAMELRGFAMGDPQVPLTNELKEKIEQTRHPLKQEIEKLLTLLK</sequence>
<name>A0A370QU13_9GAMM</name>
<dbReference type="GO" id="GO:0044281">
    <property type="term" value="P:small molecule metabolic process"/>
    <property type="evidence" value="ECO:0007669"/>
    <property type="project" value="UniProtKB-ARBA"/>
</dbReference>
<feature type="transmembrane region" description="Helical" evidence="7">
    <location>
        <begin position="233"/>
        <end position="253"/>
    </location>
</feature>
<evidence type="ECO:0000256" key="6">
    <source>
        <dbReference type="PIRSR" id="PIRSR001365-2"/>
    </source>
</evidence>
<gene>
    <name evidence="8" type="ORF">C8D90_103120</name>
</gene>
<evidence type="ECO:0000256" key="7">
    <source>
        <dbReference type="SAM" id="Phobius"/>
    </source>
</evidence>
<dbReference type="InterPro" id="IPR013785">
    <property type="entry name" value="Aldolase_TIM"/>
</dbReference>
<dbReference type="PIRSF" id="PIRSF001365">
    <property type="entry name" value="DHDPS"/>
    <property type="match status" value="1"/>
</dbReference>
<keyword evidence="3" id="KW-0704">Schiff base</keyword>
<dbReference type="InterPro" id="IPR002220">
    <property type="entry name" value="DapA-like"/>
</dbReference>
<comment type="similarity">
    <text evidence="1 4">Belongs to the DapA family.</text>
</comment>
<evidence type="ECO:0000256" key="3">
    <source>
        <dbReference type="ARBA" id="ARBA00023270"/>
    </source>
</evidence>
<accession>A0A370QU13</accession>
<dbReference type="Pfam" id="PF00701">
    <property type="entry name" value="DHDPS"/>
    <property type="match status" value="1"/>
</dbReference>
<feature type="active site" description="Proton donor/acceptor" evidence="5">
    <location>
        <position position="134"/>
    </location>
</feature>
<keyword evidence="9" id="KW-1185">Reference proteome</keyword>
<dbReference type="CDD" id="cd00408">
    <property type="entry name" value="DHDPS-like"/>
    <property type="match status" value="1"/>
</dbReference>
<proteinExistence type="inferred from homology"/>
<dbReference type="AlphaFoldDB" id="A0A370QU13"/>
<keyword evidence="7" id="KW-0812">Transmembrane</keyword>
<keyword evidence="2 4" id="KW-0456">Lyase</keyword>
<dbReference type="Gene3D" id="3.20.20.70">
    <property type="entry name" value="Aldolase class I"/>
    <property type="match status" value="1"/>
</dbReference>
<dbReference type="SMART" id="SM01130">
    <property type="entry name" value="DHDPS"/>
    <property type="match status" value="1"/>
</dbReference>
<feature type="active site" description="Schiff-base intermediate with substrate" evidence="5">
    <location>
        <position position="161"/>
    </location>
</feature>
<dbReference type="GO" id="GO:0008840">
    <property type="term" value="F:4-hydroxy-tetrahydrodipicolinate synthase activity"/>
    <property type="evidence" value="ECO:0007669"/>
    <property type="project" value="TreeGrafter"/>
</dbReference>
<dbReference type="PANTHER" id="PTHR12128:SF66">
    <property type="entry name" value="4-HYDROXY-2-OXOGLUTARATE ALDOLASE, MITOCHONDRIAL"/>
    <property type="match status" value="1"/>
</dbReference>
<evidence type="ECO:0000313" key="9">
    <source>
        <dbReference type="Proteomes" id="UP000254848"/>
    </source>
</evidence>